<dbReference type="AlphaFoldDB" id="A0A327K1F8"/>
<comment type="caution">
    <text evidence="2">The sequence shown here is derived from an EMBL/GenBank/DDBJ whole genome shotgun (WGS) entry which is preliminary data.</text>
</comment>
<proteinExistence type="predicted"/>
<gene>
    <name evidence="2" type="ORF">CH338_25480</name>
</gene>
<keyword evidence="3" id="KW-1185">Reference proteome</keyword>
<feature type="region of interest" description="Disordered" evidence="1">
    <location>
        <begin position="1"/>
        <end position="48"/>
    </location>
</feature>
<protein>
    <submittedName>
        <fullName evidence="2">Uncharacterized protein</fullName>
    </submittedName>
</protein>
<evidence type="ECO:0000313" key="3">
    <source>
        <dbReference type="Proteomes" id="UP000248863"/>
    </source>
</evidence>
<dbReference type="EMBL" id="NPEU01000483">
    <property type="protein sequence ID" value="RAI31663.1"/>
    <property type="molecule type" value="Genomic_DNA"/>
</dbReference>
<accession>A0A327K1F8</accession>
<dbReference type="Proteomes" id="UP000248863">
    <property type="component" value="Unassembled WGS sequence"/>
</dbReference>
<reference evidence="2 3" key="1">
    <citation type="submission" date="2017-07" db="EMBL/GenBank/DDBJ databases">
        <title>Draft Genome Sequences of Select Purple Nonsulfur Bacteria.</title>
        <authorList>
            <person name="Lasarre B."/>
            <person name="Mckinlay J.B."/>
        </authorList>
    </citation>
    <scope>NUCLEOTIDE SEQUENCE [LARGE SCALE GENOMIC DNA]</scope>
    <source>
        <strain evidence="2 3">DSM 11907</strain>
    </source>
</reference>
<name>A0A327K1F8_9BRAD</name>
<organism evidence="2 3">
    <name type="scientific">Rhodoplanes elegans</name>
    <dbReference type="NCBI Taxonomy" id="29408"/>
    <lineage>
        <taxon>Bacteria</taxon>
        <taxon>Pseudomonadati</taxon>
        <taxon>Pseudomonadota</taxon>
        <taxon>Alphaproteobacteria</taxon>
        <taxon>Hyphomicrobiales</taxon>
        <taxon>Nitrobacteraceae</taxon>
        <taxon>Rhodoplanes</taxon>
    </lineage>
</organism>
<evidence type="ECO:0000256" key="1">
    <source>
        <dbReference type="SAM" id="MobiDB-lite"/>
    </source>
</evidence>
<sequence length="60" mass="6170">MSPHDRLAVVAAPGEPAPDGRLAGPAGRTGFPPEPEHRGDGGPVGGRTEALRHCISQHLI</sequence>
<dbReference type="RefSeq" id="WP_111359852.1">
    <property type="nucleotide sequence ID" value="NZ_NHSK01000255.1"/>
</dbReference>
<evidence type="ECO:0000313" key="2">
    <source>
        <dbReference type="EMBL" id="RAI31663.1"/>
    </source>
</evidence>